<keyword evidence="3" id="KW-1185">Reference proteome</keyword>
<gene>
    <name evidence="2" type="ORF">ETSY1_24165</name>
</gene>
<sequence length="189" mass="21595">MNDDRWLLNWLDEINNAATNATVLELGCGRGRDTKFLSTHGFQVVALDCRRESLYRCSHVRNALPVQADLATNLPFADHAFGAILASLSLHYFSWSITQSIMAEIKRVLDRRGMLLIRVNSTEDTNYGAGQGPQFEENYYRVGTQTKRFFDEASVHDLLSEFDLQAVQHQTIDRYGKDKNVWEAMAYQV</sequence>
<dbReference type="GO" id="GO:0008757">
    <property type="term" value="F:S-adenosylmethionine-dependent methyltransferase activity"/>
    <property type="evidence" value="ECO:0007669"/>
    <property type="project" value="InterPro"/>
</dbReference>
<accession>W4LGM5</accession>
<evidence type="ECO:0000313" key="3">
    <source>
        <dbReference type="Proteomes" id="UP000019141"/>
    </source>
</evidence>
<feature type="domain" description="Methyltransferase type 11" evidence="1">
    <location>
        <begin position="24"/>
        <end position="117"/>
    </location>
</feature>
<dbReference type="Pfam" id="PF08241">
    <property type="entry name" value="Methyltransf_11"/>
    <property type="match status" value="1"/>
</dbReference>
<dbReference type="HOGENOM" id="CLU_091228_2_0_7"/>
<protein>
    <recommendedName>
        <fullName evidence="1">Methyltransferase type 11 domain-containing protein</fullName>
    </recommendedName>
</protein>
<evidence type="ECO:0000259" key="1">
    <source>
        <dbReference type="Pfam" id="PF08241"/>
    </source>
</evidence>
<dbReference type="AlphaFoldDB" id="W4LGM5"/>
<name>W4LGM5_ENTF1</name>
<proteinExistence type="predicted"/>
<dbReference type="Proteomes" id="UP000019141">
    <property type="component" value="Unassembled WGS sequence"/>
</dbReference>
<comment type="caution">
    <text evidence="2">The sequence shown here is derived from an EMBL/GenBank/DDBJ whole genome shotgun (WGS) entry which is preliminary data.</text>
</comment>
<evidence type="ECO:0000313" key="2">
    <source>
        <dbReference type="EMBL" id="ETW97054.1"/>
    </source>
</evidence>
<dbReference type="InterPro" id="IPR013216">
    <property type="entry name" value="Methyltransf_11"/>
</dbReference>
<dbReference type="PATRIC" id="fig|1429438.4.peg.4638"/>
<dbReference type="SUPFAM" id="SSF53335">
    <property type="entry name" value="S-adenosyl-L-methionine-dependent methyltransferases"/>
    <property type="match status" value="1"/>
</dbReference>
<organism evidence="2 3">
    <name type="scientific">Entotheonella factor</name>
    <dbReference type="NCBI Taxonomy" id="1429438"/>
    <lineage>
        <taxon>Bacteria</taxon>
        <taxon>Pseudomonadati</taxon>
        <taxon>Nitrospinota/Tectimicrobiota group</taxon>
        <taxon>Candidatus Tectimicrobiota</taxon>
        <taxon>Candidatus Entotheonellia</taxon>
        <taxon>Candidatus Entotheonellales</taxon>
        <taxon>Candidatus Entotheonellaceae</taxon>
        <taxon>Candidatus Entotheonella</taxon>
    </lineage>
</organism>
<reference evidence="2 3" key="1">
    <citation type="journal article" date="2014" name="Nature">
        <title>An environmental bacterial taxon with a large and distinct metabolic repertoire.</title>
        <authorList>
            <person name="Wilson M.C."/>
            <person name="Mori T."/>
            <person name="Ruckert C."/>
            <person name="Uria A.R."/>
            <person name="Helf M.J."/>
            <person name="Takada K."/>
            <person name="Gernert C."/>
            <person name="Steffens U.A."/>
            <person name="Heycke N."/>
            <person name="Schmitt S."/>
            <person name="Rinke C."/>
            <person name="Helfrich E.J."/>
            <person name="Brachmann A.O."/>
            <person name="Gurgui C."/>
            <person name="Wakimoto T."/>
            <person name="Kracht M."/>
            <person name="Crusemann M."/>
            <person name="Hentschel U."/>
            <person name="Abe I."/>
            <person name="Matsunaga S."/>
            <person name="Kalinowski J."/>
            <person name="Takeyama H."/>
            <person name="Piel J."/>
        </authorList>
    </citation>
    <scope>NUCLEOTIDE SEQUENCE [LARGE SCALE GENOMIC DNA]</scope>
    <source>
        <strain evidence="3">TSY1</strain>
    </source>
</reference>
<dbReference type="InterPro" id="IPR029063">
    <property type="entry name" value="SAM-dependent_MTases_sf"/>
</dbReference>
<dbReference type="EMBL" id="AZHW01000711">
    <property type="protein sequence ID" value="ETW97054.1"/>
    <property type="molecule type" value="Genomic_DNA"/>
</dbReference>
<dbReference type="CDD" id="cd02440">
    <property type="entry name" value="AdoMet_MTases"/>
    <property type="match status" value="1"/>
</dbReference>
<dbReference type="Gene3D" id="3.40.50.150">
    <property type="entry name" value="Vaccinia Virus protein VP39"/>
    <property type="match status" value="1"/>
</dbReference>
<dbReference type="PANTHER" id="PTHR43861">
    <property type="entry name" value="TRANS-ACONITATE 2-METHYLTRANSFERASE-RELATED"/>
    <property type="match status" value="1"/>
</dbReference>